<protein>
    <submittedName>
        <fullName evidence="2">Uncharacterized protein</fullName>
    </submittedName>
</protein>
<dbReference type="Proteomes" id="UP000321083">
    <property type="component" value="Unassembled WGS sequence"/>
</dbReference>
<evidence type="ECO:0000256" key="1">
    <source>
        <dbReference type="SAM" id="Phobius"/>
    </source>
</evidence>
<evidence type="ECO:0000313" key="3">
    <source>
        <dbReference type="Proteomes" id="UP000321083"/>
    </source>
</evidence>
<reference evidence="2 3" key="1">
    <citation type="submission" date="2019-08" db="EMBL/GenBank/DDBJ databases">
        <title>100 year-old enigma solved: identification of Planctomyces bekefii, the type genus and species of the phylum Planctomycetes.</title>
        <authorList>
            <person name="Svetlana D.N."/>
            <person name="Overmann J."/>
        </authorList>
    </citation>
    <scope>NUCLEOTIDE SEQUENCE [LARGE SCALE GENOMIC DNA]</scope>
    <source>
        <strain evidence="2">Phe10_nw2017</strain>
    </source>
</reference>
<keyword evidence="1" id="KW-1133">Transmembrane helix</keyword>
<reference evidence="2 3" key="2">
    <citation type="submission" date="2019-08" db="EMBL/GenBank/DDBJ databases">
        <authorList>
            <person name="Henke P."/>
        </authorList>
    </citation>
    <scope>NUCLEOTIDE SEQUENCE [LARGE SCALE GENOMIC DNA]</scope>
    <source>
        <strain evidence="2">Phe10_nw2017</strain>
    </source>
</reference>
<evidence type="ECO:0000313" key="2">
    <source>
        <dbReference type="EMBL" id="TWW10260.1"/>
    </source>
</evidence>
<keyword evidence="1" id="KW-0472">Membrane</keyword>
<dbReference type="AlphaFoldDB" id="A0A5C6M646"/>
<comment type="caution">
    <text evidence="2">The sequence shown here is derived from an EMBL/GenBank/DDBJ whole genome shotgun (WGS) entry which is preliminary data.</text>
</comment>
<proteinExistence type="predicted"/>
<organism evidence="2 3">
    <name type="scientific">Planctomyces bekefii</name>
    <dbReference type="NCBI Taxonomy" id="1653850"/>
    <lineage>
        <taxon>Bacteria</taxon>
        <taxon>Pseudomonadati</taxon>
        <taxon>Planctomycetota</taxon>
        <taxon>Planctomycetia</taxon>
        <taxon>Planctomycetales</taxon>
        <taxon>Planctomycetaceae</taxon>
        <taxon>Planctomyces</taxon>
    </lineage>
</organism>
<keyword evidence="3" id="KW-1185">Reference proteome</keyword>
<keyword evidence="1" id="KW-0812">Transmembrane</keyword>
<sequence length="370" mass="39975">MRFRSRSQQRHEQIVSGTRRLTFVLAGIVVLGMIWAISGRDSQTTETSAASRAAASLASESPDLLADEIRVVPLSEQSPTDLVSMIDSAGAAALDAEPRASTGLDDAPPALTSAVRDDVLGILSGEVTSLYGTLRLAQKVFTGRRSEMPDGRYAVFMEAPEACRGKPWRIRGRLRRLTRAVLPESALSYGIQSAWEAWISTPDSGRRLVHVIALSADPGLPISESLGRDGPDVELAGYFFKREGYAAKGADGLGIPEHAPLLISERIARAPAPPKVTTAEEMNPWLMWIASAVSVCVLSVLWKFHSADHDFRGTHTHSLTLPPMRPSFEGVTAVPIQQMLHDMEQAARLQPETSLNAPPDALISVSTPDV</sequence>
<feature type="transmembrane region" description="Helical" evidence="1">
    <location>
        <begin position="21"/>
        <end position="38"/>
    </location>
</feature>
<accession>A0A5C6M646</accession>
<name>A0A5C6M646_9PLAN</name>
<gene>
    <name evidence="2" type="ORF">E3A20_07190</name>
</gene>
<dbReference type="EMBL" id="SRHE01000100">
    <property type="protein sequence ID" value="TWW10260.1"/>
    <property type="molecule type" value="Genomic_DNA"/>
</dbReference>